<evidence type="ECO:0000256" key="8">
    <source>
        <dbReference type="ARBA" id="ARBA00023136"/>
    </source>
</evidence>
<dbReference type="RefSeq" id="WP_102227431.1">
    <property type="nucleotide sequence ID" value="NZ_PNFY01000004.1"/>
</dbReference>
<evidence type="ECO:0000256" key="5">
    <source>
        <dbReference type="ARBA" id="ARBA00022683"/>
    </source>
</evidence>
<evidence type="ECO:0000256" key="3">
    <source>
        <dbReference type="ARBA" id="ARBA00022475"/>
    </source>
</evidence>
<dbReference type="Pfam" id="PF03613">
    <property type="entry name" value="EIID-AGA"/>
    <property type="match status" value="1"/>
</dbReference>
<evidence type="ECO:0000256" key="7">
    <source>
        <dbReference type="ARBA" id="ARBA00022989"/>
    </source>
</evidence>
<keyword evidence="5" id="KW-0598">Phosphotransferase system</keyword>
<feature type="transmembrane region" description="Helical" evidence="9">
    <location>
        <begin position="130"/>
        <end position="154"/>
    </location>
</feature>
<keyword evidence="6 9" id="KW-0812">Transmembrane</keyword>
<dbReference type="EMBL" id="PNHE01000005">
    <property type="protein sequence ID" value="PMC58870.1"/>
    <property type="molecule type" value="Genomic_DNA"/>
</dbReference>
<dbReference type="OrthoDB" id="9795582at2"/>
<evidence type="ECO:0000256" key="9">
    <source>
        <dbReference type="SAM" id="Phobius"/>
    </source>
</evidence>
<keyword evidence="7 9" id="KW-1133">Transmembrane helix</keyword>
<dbReference type="PANTHER" id="PTHR32502">
    <property type="entry name" value="N-ACETYLGALACTOSAMINE PERMEASE II COMPONENT-RELATED"/>
    <property type="match status" value="1"/>
</dbReference>
<dbReference type="PROSITE" id="PS51108">
    <property type="entry name" value="PTS_EIID"/>
    <property type="match status" value="1"/>
</dbReference>
<keyword evidence="3" id="KW-1003">Cell membrane</keyword>
<evidence type="ECO:0000256" key="6">
    <source>
        <dbReference type="ARBA" id="ARBA00022692"/>
    </source>
</evidence>
<sequence length="318" mass="35279">MTNQTVRPEKTIELTKKDRLAVAWRRTFIQANWNYERMHNVGFAYQMAPVVRKLYKTKEEQSQAMQRHLEFVNTHPYLYGPINGVVLALEEQKANGADIPDQTIQGVKIGMMGPLAGVGDPIFWGTLRPVLGAFAASLALSGSGLGPIIFFLAWNMIRFGFTWYTQELGYRSGTEITKDLSGGILQKITTVASILGMFIMGVLVPRWTSMNFPAVLSSVKVDSADMVNFSQLAEEANNNALTADTLRDITMQIQNGMSLTDVNVQTLQDVLNQLLPGLMPLLLTFLSIWLLRKNVSAITIILGIFVLGILMYSLGIMA</sequence>
<dbReference type="GO" id="GO:0009401">
    <property type="term" value="P:phosphoenolpyruvate-dependent sugar phosphotransferase system"/>
    <property type="evidence" value="ECO:0007669"/>
    <property type="project" value="UniProtKB-KW"/>
</dbReference>
<evidence type="ECO:0000313" key="10">
    <source>
        <dbReference type="EMBL" id="PMC58870.1"/>
    </source>
</evidence>
<reference evidence="10 11" key="1">
    <citation type="submission" date="2017-09" db="EMBL/GenBank/DDBJ databases">
        <title>Bacterial strain isolated from the female urinary microbiota.</title>
        <authorList>
            <person name="Thomas-White K."/>
            <person name="Kumar N."/>
            <person name="Forster S."/>
            <person name="Putonti C."/>
            <person name="Lawley T."/>
            <person name="Wolfe A.J."/>
        </authorList>
    </citation>
    <scope>NUCLEOTIDE SEQUENCE [LARGE SCALE GENOMIC DNA]</scope>
    <source>
        <strain evidence="10 11">UMB0852</strain>
    </source>
</reference>
<comment type="caution">
    <text evidence="10">The sequence shown here is derived from an EMBL/GenBank/DDBJ whole genome shotgun (WGS) entry which is preliminary data.</text>
</comment>
<keyword evidence="8 9" id="KW-0472">Membrane</keyword>
<dbReference type="InterPro" id="IPR004704">
    <property type="entry name" value="PTS_IID_man"/>
</dbReference>
<evidence type="ECO:0000256" key="2">
    <source>
        <dbReference type="ARBA" id="ARBA00022448"/>
    </source>
</evidence>
<feature type="transmembrane region" description="Helical" evidence="9">
    <location>
        <begin position="297"/>
        <end position="317"/>
    </location>
</feature>
<accession>A0A2N6SP85</accession>
<protein>
    <submittedName>
        <fullName evidence="10">PTS mannose family transporter subunit IID</fullName>
    </submittedName>
</protein>
<proteinExistence type="predicted"/>
<keyword evidence="4" id="KW-0762">Sugar transport</keyword>
<dbReference type="GO" id="GO:0005886">
    <property type="term" value="C:plasma membrane"/>
    <property type="evidence" value="ECO:0007669"/>
    <property type="project" value="UniProtKB-SubCell"/>
</dbReference>
<keyword evidence="2" id="KW-0813">Transport</keyword>
<comment type="subcellular location">
    <subcellularLocation>
        <location evidence="1">Cell membrane</location>
        <topology evidence="1">Multi-pass membrane protein</topology>
    </subcellularLocation>
</comment>
<dbReference type="Proteomes" id="UP000235682">
    <property type="component" value="Unassembled WGS sequence"/>
</dbReference>
<evidence type="ECO:0000256" key="4">
    <source>
        <dbReference type="ARBA" id="ARBA00022597"/>
    </source>
</evidence>
<name>A0A2N6SP85_9LACT</name>
<dbReference type="STRING" id="84521.SAMN04487994_10453"/>
<keyword evidence="11" id="KW-1185">Reference proteome</keyword>
<organism evidence="10 11">
    <name type="scientific">Dolosicoccus paucivorans</name>
    <dbReference type="NCBI Taxonomy" id="84521"/>
    <lineage>
        <taxon>Bacteria</taxon>
        <taxon>Bacillati</taxon>
        <taxon>Bacillota</taxon>
        <taxon>Bacilli</taxon>
        <taxon>Lactobacillales</taxon>
        <taxon>Aerococcaceae</taxon>
        <taxon>Dolosicoccus</taxon>
    </lineage>
</organism>
<dbReference type="PANTHER" id="PTHR32502:SF5">
    <property type="entry name" value="N-ACETYLGALACTOSAMINE PERMEASE IID COMPONENT-RELATED"/>
    <property type="match status" value="1"/>
</dbReference>
<evidence type="ECO:0000313" key="11">
    <source>
        <dbReference type="Proteomes" id="UP000235682"/>
    </source>
</evidence>
<feature type="transmembrane region" description="Helical" evidence="9">
    <location>
        <begin position="184"/>
        <end position="204"/>
    </location>
</feature>
<feature type="transmembrane region" description="Helical" evidence="9">
    <location>
        <begin position="274"/>
        <end position="291"/>
    </location>
</feature>
<dbReference type="InterPro" id="IPR050303">
    <property type="entry name" value="GatZ_KbaZ_carbometab"/>
</dbReference>
<dbReference type="AlphaFoldDB" id="A0A2N6SP85"/>
<gene>
    <name evidence="10" type="ORF">CJ205_02135</name>
</gene>
<evidence type="ECO:0000256" key="1">
    <source>
        <dbReference type="ARBA" id="ARBA00004651"/>
    </source>
</evidence>